<sequence>MSLETLARELSERGWTCIIRPDTALLRVTHHTLPMIGESVGIVHGWFENSSRRPLAPCDDVRGAAVELIALLQPFVTAAATLAAEREPR</sequence>
<name>A0A939PCU6_9ACTN</name>
<organism evidence="1 2">
    <name type="scientific">Actinomadura barringtoniae</name>
    <dbReference type="NCBI Taxonomy" id="1427535"/>
    <lineage>
        <taxon>Bacteria</taxon>
        <taxon>Bacillati</taxon>
        <taxon>Actinomycetota</taxon>
        <taxon>Actinomycetes</taxon>
        <taxon>Streptosporangiales</taxon>
        <taxon>Thermomonosporaceae</taxon>
        <taxon>Actinomadura</taxon>
    </lineage>
</organism>
<protein>
    <submittedName>
        <fullName evidence="1">Uncharacterized protein</fullName>
    </submittedName>
</protein>
<gene>
    <name evidence="1" type="ORF">J4573_25545</name>
</gene>
<dbReference type="RefSeq" id="WP_208258354.1">
    <property type="nucleotide sequence ID" value="NZ_JAGEOJ010000010.1"/>
</dbReference>
<comment type="caution">
    <text evidence="1">The sequence shown here is derived from an EMBL/GenBank/DDBJ whole genome shotgun (WGS) entry which is preliminary data.</text>
</comment>
<keyword evidence="2" id="KW-1185">Reference proteome</keyword>
<proteinExistence type="predicted"/>
<accession>A0A939PCU6</accession>
<reference evidence="1" key="1">
    <citation type="submission" date="2021-03" db="EMBL/GenBank/DDBJ databases">
        <authorList>
            <person name="Kanchanasin P."/>
            <person name="Saeng-In P."/>
            <person name="Phongsopitanun W."/>
            <person name="Yuki M."/>
            <person name="Kudo T."/>
            <person name="Ohkuma M."/>
            <person name="Tanasupawat S."/>
        </authorList>
    </citation>
    <scope>NUCLEOTIDE SEQUENCE</scope>
    <source>
        <strain evidence="1">GKU 128</strain>
    </source>
</reference>
<dbReference type="EMBL" id="JAGEOJ010000010">
    <property type="protein sequence ID" value="MBO2450492.1"/>
    <property type="molecule type" value="Genomic_DNA"/>
</dbReference>
<evidence type="ECO:0000313" key="1">
    <source>
        <dbReference type="EMBL" id="MBO2450492.1"/>
    </source>
</evidence>
<evidence type="ECO:0000313" key="2">
    <source>
        <dbReference type="Proteomes" id="UP000669179"/>
    </source>
</evidence>
<dbReference type="Proteomes" id="UP000669179">
    <property type="component" value="Unassembled WGS sequence"/>
</dbReference>
<dbReference type="AlphaFoldDB" id="A0A939PCU6"/>